<protein>
    <recommendedName>
        <fullName evidence="2">Proteasome assembly chaperone 1</fullName>
    </recommendedName>
</protein>
<evidence type="ECO:0000256" key="2">
    <source>
        <dbReference type="ARBA" id="ARBA00019180"/>
    </source>
</evidence>
<dbReference type="GO" id="GO:0005783">
    <property type="term" value="C:endoplasmic reticulum"/>
    <property type="evidence" value="ECO:0007669"/>
    <property type="project" value="InterPro"/>
</dbReference>
<gene>
    <name evidence="4" type="ORF">RI129_012303</name>
</gene>
<dbReference type="InterPro" id="IPR016565">
    <property type="entry name" value="Proteasome_assmbl_chp_1"/>
</dbReference>
<keyword evidence="5" id="KW-1185">Reference proteome</keyword>
<dbReference type="PANTHER" id="PTHR15069">
    <property type="entry name" value="PROTEASOME ASSEMBLY CHAPERONE 1"/>
    <property type="match status" value="1"/>
</dbReference>
<keyword evidence="3" id="KW-0143">Chaperone</keyword>
<proteinExistence type="inferred from homology"/>
<dbReference type="Gene3D" id="3.40.50.12120">
    <property type="entry name" value="POC1 chaperone"/>
    <property type="match status" value="1"/>
</dbReference>
<dbReference type="InterPro" id="IPR038605">
    <property type="entry name" value="Pba1_sf"/>
</dbReference>
<dbReference type="EMBL" id="JAVRBK010000010">
    <property type="protein sequence ID" value="KAK5638008.1"/>
    <property type="molecule type" value="Genomic_DNA"/>
</dbReference>
<dbReference type="AlphaFoldDB" id="A0AAN7UYY3"/>
<reference evidence="4 5" key="1">
    <citation type="journal article" date="2024" name="Insects">
        <title>An Improved Chromosome-Level Genome Assembly of the Firefly Pyrocoelia pectoralis.</title>
        <authorList>
            <person name="Fu X."/>
            <person name="Meyer-Rochow V.B."/>
            <person name="Ballantyne L."/>
            <person name="Zhu X."/>
        </authorList>
    </citation>
    <scope>NUCLEOTIDE SEQUENCE [LARGE SCALE GENOMIC DNA]</scope>
    <source>
        <strain evidence="4">XCY_ONT2</strain>
    </source>
</reference>
<dbReference type="Proteomes" id="UP001329430">
    <property type="component" value="Chromosome 10"/>
</dbReference>
<accession>A0AAN7UYY3</accession>
<evidence type="ECO:0000256" key="3">
    <source>
        <dbReference type="ARBA" id="ARBA00023186"/>
    </source>
</evidence>
<dbReference type="PANTHER" id="PTHR15069:SF1">
    <property type="entry name" value="PROTEASOME ASSEMBLY CHAPERONE 1"/>
    <property type="match status" value="1"/>
</dbReference>
<evidence type="ECO:0000256" key="1">
    <source>
        <dbReference type="ARBA" id="ARBA00005261"/>
    </source>
</evidence>
<dbReference type="GO" id="GO:0070628">
    <property type="term" value="F:proteasome binding"/>
    <property type="evidence" value="ECO:0007669"/>
    <property type="project" value="TreeGrafter"/>
</dbReference>
<comment type="similarity">
    <text evidence="1">Belongs to the PSMG1 family.</text>
</comment>
<dbReference type="GO" id="GO:0080129">
    <property type="term" value="P:proteasome core complex assembly"/>
    <property type="evidence" value="ECO:0007669"/>
    <property type="project" value="TreeGrafter"/>
</dbReference>
<evidence type="ECO:0000313" key="5">
    <source>
        <dbReference type="Proteomes" id="UP001329430"/>
    </source>
</evidence>
<name>A0AAN7UYY3_9COLE</name>
<sequence length="210" mass="23487">MVFGEIIEPSTRALCNDEYDDGEICDLSWKVTPCTPTTVKKLFITDTTPLLSVFKVCILSDVKPKYELNETNLKIYEICDNNYVIASDDPKTISGNITEIIAPWIKCAAEVIILTTASDLPSGIKQLSYKMRSIHPKLDVPNLVTGISASVFSYCVHINKNCSLFKVFLDEAPLDSINTVPLLNLIKTLGLNVLKMYKFQETSCYSNLYI</sequence>
<comment type="caution">
    <text evidence="4">The sequence shown here is derived from an EMBL/GenBank/DDBJ whole genome shotgun (WGS) entry which is preliminary data.</text>
</comment>
<organism evidence="4 5">
    <name type="scientific">Pyrocoelia pectoralis</name>
    <dbReference type="NCBI Taxonomy" id="417401"/>
    <lineage>
        <taxon>Eukaryota</taxon>
        <taxon>Metazoa</taxon>
        <taxon>Ecdysozoa</taxon>
        <taxon>Arthropoda</taxon>
        <taxon>Hexapoda</taxon>
        <taxon>Insecta</taxon>
        <taxon>Pterygota</taxon>
        <taxon>Neoptera</taxon>
        <taxon>Endopterygota</taxon>
        <taxon>Coleoptera</taxon>
        <taxon>Polyphaga</taxon>
        <taxon>Elateriformia</taxon>
        <taxon>Elateroidea</taxon>
        <taxon>Lampyridae</taxon>
        <taxon>Lampyrinae</taxon>
        <taxon>Pyrocoelia</taxon>
    </lineage>
</organism>
<evidence type="ECO:0000313" key="4">
    <source>
        <dbReference type="EMBL" id="KAK5638008.1"/>
    </source>
</evidence>